<dbReference type="CDD" id="cd04182">
    <property type="entry name" value="GT_2_like_f"/>
    <property type="match status" value="1"/>
</dbReference>
<accession>A0A1M5QCW9</accession>
<dbReference type="GeneID" id="98636867"/>
<evidence type="ECO:0000259" key="2">
    <source>
        <dbReference type="Pfam" id="PF12804"/>
    </source>
</evidence>
<evidence type="ECO:0000256" key="1">
    <source>
        <dbReference type="ARBA" id="ARBA00022842"/>
    </source>
</evidence>
<protein>
    <submittedName>
        <fullName evidence="3">Molybdenum cofactor cytidylyltransferase</fullName>
    </submittedName>
</protein>
<feature type="domain" description="MobA-like NTP transferase" evidence="2">
    <location>
        <begin position="11"/>
        <end position="174"/>
    </location>
</feature>
<dbReference type="Proteomes" id="UP000184000">
    <property type="component" value="Unassembled WGS sequence"/>
</dbReference>
<dbReference type="AlphaFoldDB" id="A0A1M5QCW9"/>
<gene>
    <name evidence="3" type="ORF">SAMN02744645_2509</name>
</gene>
<dbReference type="GO" id="GO:0016779">
    <property type="term" value="F:nucleotidyltransferase activity"/>
    <property type="evidence" value="ECO:0007669"/>
    <property type="project" value="UniProtKB-KW"/>
</dbReference>
<dbReference type="InterPro" id="IPR029044">
    <property type="entry name" value="Nucleotide-diphossugar_trans"/>
</dbReference>
<dbReference type="SUPFAM" id="SSF53448">
    <property type="entry name" value="Nucleotide-diphospho-sugar transferases"/>
    <property type="match status" value="1"/>
</dbReference>
<evidence type="ECO:0000313" key="4">
    <source>
        <dbReference type="Proteomes" id="UP000184000"/>
    </source>
</evidence>
<dbReference type="EMBL" id="FQXA01000004">
    <property type="protein sequence ID" value="SHH11363.1"/>
    <property type="molecule type" value="Genomic_DNA"/>
</dbReference>
<dbReference type="InterPro" id="IPR025877">
    <property type="entry name" value="MobA-like_NTP_Trfase"/>
</dbReference>
<keyword evidence="3" id="KW-0548">Nucleotidyltransferase</keyword>
<keyword evidence="3" id="KW-0808">Transferase</keyword>
<dbReference type="PANTHER" id="PTHR43777">
    <property type="entry name" value="MOLYBDENUM COFACTOR CYTIDYLYLTRANSFERASE"/>
    <property type="match status" value="1"/>
</dbReference>
<keyword evidence="1" id="KW-0460">Magnesium</keyword>
<dbReference type="RefSeq" id="WP_073301106.1">
    <property type="nucleotide sequence ID" value="NZ_FQXA01000004.1"/>
</dbReference>
<dbReference type="Gene3D" id="3.90.550.10">
    <property type="entry name" value="Spore Coat Polysaccharide Biosynthesis Protein SpsA, Chain A"/>
    <property type="match status" value="1"/>
</dbReference>
<evidence type="ECO:0000313" key="3">
    <source>
        <dbReference type="EMBL" id="SHH11363.1"/>
    </source>
</evidence>
<proteinExistence type="predicted"/>
<sequence length="200" mass="21807">MPEPIMGLCTLVLAAGQGSRYRELVDQDKLLVPSRNTPAAPGVLAATLESLTGITERLVVVAREDNLALCAWLDQRAGSFGAEVFTVRSNGLGHSLAQAIAQYPAERGWLVALGDMPYIRRETFRRIAAEIEQERLVLPRHAGQLGHPRGIGSRYRRQVMALDGDRGAQALFAAGAVIEVEVDDLGVLQDIDRPEDRRDA</sequence>
<name>A0A1M5QCW9_9GAMM</name>
<dbReference type="Pfam" id="PF12804">
    <property type="entry name" value="NTP_transf_3"/>
    <property type="match status" value="1"/>
</dbReference>
<dbReference type="PANTHER" id="PTHR43777:SF1">
    <property type="entry name" value="MOLYBDENUM COFACTOR CYTIDYLYLTRANSFERASE"/>
    <property type="match status" value="1"/>
</dbReference>
<reference evidence="3 4" key="1">
    <citation type="submission" date="2016-11" db="EMBL/GenBank/DDBJ databases">
        <authorList>
            <person name="Jaros S."/>
            <person name="Januszkiewicz K."/>
            <person name="Wedrychowicz H."/>
        </authorList>
    </citation>
    <scope>NUCLEOTIDE SEQUENCE [LARGE SCALE GENOMIC DNA]</scope>
    <source>
        <strain evidence="3 4">DSM 18231</strain>
    </source>
</reference>
<organism evidence="3 4">
    <name type="scientific">Stutzerimonas xanthomarina DSM 18231</name>
    <dbReference type="NCBI Taxonomy" id="1403346"/>
    <lineage>
        <taxon>Bacteria</taxon>
        <taxon>Pseudomonadati</taxon>
        <taxon>Pseudomonadota</taxon>
        <taxon>Gammaproteobacteria</taxon>
        <taxon>Pseudomonadales</taxon>
        <taxon>Pseudomonadaceae</taxon>
        <taxon>Stutzerimonas</taxon>
    </lineage>
</organism>